<dbReference type="AlphaFoldDB" id="A0A8S1MCH4"/>
<dbReference type="EMBL" id="CAJJDN010000030">
    <property type="protein sequence ID" value="CAD8073014.1"/>
    <property type="molecule type" value="Genomic_DNA"/>
</dbReference>
<sequence>MKMRRGYQLVKQVRNLANNIIRQKLDRMNWTLLHMILAKLSVDFDEKFTFKINIFLNLLQE</sequence>
<proteinExistence type="predicted"/>
<accession>A0A8S1MCH4</accession>
<dbReference type="OrthoDB" id="17199at2759"/>
<evidence type="ECO:0000313" key="2">
    <source>
        <dbReference type="Proteomes" id="UP000692954"/>
    </source>
</evidence>
<keyword evidence="2" id="KW-1185">Reference proteome</keyword>
<organism evidence="1 2">
    <name type="scientific">Paramecium sonneborni</name>
    <dbReference type="NCBI Taxonomy" id="65129"/>
    <lineage>
        <taxon>Eukaryota</taxon>
        <taxon>Sar</taxon>
        <taxon>Alveolata</taxon>
        <taxon>Ciliophora</taxon>
        <taxon>Intramacronucleata</taxon>
        <taxon>Oligohymenophorea</taxon>
        <taxon>Peniculida</taxon>
        <taxon>Parameciidae</taxon>
        <taxon>Paramecium</taxon>
    </lineage>
</organism>
<dbReference type="Proteomes" id="UP000692954">
    <property type="component" value="Unassembled WGS sequence"/>
</dbReference>
<comment type="caution">
    <text evidence="1">The sequence shown here is derived from an EMBL/GenBank/DDBJ whole genome shotgun (WGS) entry which is preliminary data.</text>
</comment>
<evidence type="ECO:0000313" key="1">
    <source>
        <dbReference type="EMBL" id="CAD8073014.1"/>
    </source>
</evidence>
<name>A0A8S1MCH4_9CILI</name>
<protein>
    <submittedName>
        <fullName evidence="1">Uncharacterized protein</fullName>
    </submittedName>
</protein>
<gene>
    <name evidence="1" type="ORF">PSON_ATCC_30995.1.T0300082</name>
</gene>
<reference evidence="1" key="1">
    <citation type="submission" date="2021-01" db="EMBL/GenBank/DDBJ databases">
        <authorList>
            <consortium name="Genoscope - CEA"/>
            <person name="William W."/>
        </authorList>
    </citation>
    <scope>NUCLEOTIDE SEQUENCE</scope>
</reference>